<sequence>MIQIYFNIEINNFKQTKKIQFCKSHEKDFDILYKIAKDSIIQRKKQGLDQLIIVCGFHVVNEIRKKSPVEKIKNNLTKEFSRHYSIIHMLKDTKKFSIEAKIDDFPKKILSFSSKDKDFIPIPIEQQIWKLT</sequence>
<evidence type="ECO:0000313" key="1">
    <source>
        <dbReference type="EMBL" id="AJM92597.1"/>
    </source>
</evidence>
<dbReference type="Proteomes" id="UP000032027">
    <property type="component" value="Chromosome"/>
</dbReference>
<dbReference type="KEGG" id="nid:NPIRD3C_1385"/>
<protein>
    <submittedName>
        <fullName evidence="1">Uncharacterized protein</fullName>
    </submittedName>
</protein>
<gene>
    <name evidence="1" type="ORF">NPIRD3C_1385</name>
</gene>
<proteinExistence type="predicted"/>
<dbReference type="OrthoDB" id="3106at2157"/>
<organism evidence="1 2">
    <name type="scientific">Nitrosopumilus piranensis</name>
    <dbReference type="NCBI Taxonomy" id="1582439"/>
    <lineage>
        <taxon>Archaea</taxon>
        <taxon>Nitrososphaerota</taxon>
        <taxon>Nitrososphaeria</taxon>
        <taxon>Nitrosopumilales</taxon>
        <taxon>Nitrosopumilaceae</taxon>
        <taxon>Nitrosopumilus</taxon>
    </lineage>
</organism>
<name>A0A0C5CBP7_9ARCH</name>
<reference evidence="1 2" key="2">
    <citation type="journal article" date="2016" name="ISME J.">
        <title>Physiological and genomic characterization of two novel marine thaumarchaeal strains indicates niche differentiation.</title>
        <authorList>
            <person name="Bayer B."/>
            <person name="Vojvoda J."/>
            <person name="Offre P."/>
            <person name="Alves R.J."/>
            <person name="Elisabeth N.H."/>
            <person name="Garcia J.A."/>
            <person name="Volland J.M."/>
            <person name="Srivastava A."/>
            <person name="Schleper C."/>
            <person name="Herndl G.J."/>
        </authorList>
    </citation>
    <scope>NUCLEOTIDE SEQUENCE [LARGE SCALE GENOMIC DNA]</scope>
    <source>
        <strain evidence="1 2">D3C</strain>
    </source>
</reference>
<reference evidence="2" key="1">
    <citation type="submission" date="2015-02" db="EMBL/GenBank/DDBJ databases">
        <title>Characterization of two novel Thaumarchaeota isolated from the Northern Adriatic Sea.</title>
        <authorList>
            <person name="Bayer B."/>
            <person name="Vojvoda J."/>
            <person name="Offre P."/>
            <person name="Srivastava A."/>
            <person name="Elisabeth N."/>
            <person name="Garcia J.A.L."/>
            <person name="Schleper C."/>
            <person name="Herndl G.J."/>
        </authorList>
    </citation>
    <scope>NUCLEOTIDE SEQUENCE [LARGE SCALE GENOMIC DNA]</scope>
    <source>
        <strain evidence="2">D3C</strain>
    </source>
</reference>
<dbReference type="EMBL" id="CP010868">
    <property type="protein sequence ID" value="AJM92597.1"/>
    <property type="molecule type" value="Genomic_DNA"/>
</dbReference>
<dbReference type="HOGENOM" id="CLU_1922674_0_0_2"/>
<keyword evidence="2" id="KW-1185">Reference proteome</keyword>
<reference evidence="1 2" key="3">
    <citation type="journal article" date="2019" name="Int. J. Syst. Evol. Microbiol.">
        <title>Nitrosopumilus adriaticus sp. nov. and Nitrosopumilus piranensis sp. nov., two ammonia-oxidizing archaea from the Adriatic Sea and members of the class Nitrososphaeria.</title>
        <authorList>
            <person name="Bayer B."/>
            <person name="Vojvoda J."/>
            <person name="Reinthaler T."/>
            <person name="Reyes C."/>
            <person name="Pinto M."/>
            <person name="Herndl G.J."/>
        </authorList>
    </citation>
    <scope>NUCLEOTIDE SEQUENCE [LARGE SCALE GENOMIC DNA]</scope>
    <source>
        <strain evidence="1 2">D3C</strain>
    </source>
</reference>
<evidence type="ECO:0000313" key="2">
    <source>
        <dbReference type="Proteomes" id="UP000032027"/>
    </source>
</evidence>
<accession>A0A0C5CBP7</accession>
<dbReference type="AlphaFoldDB" id="A0A0C5CBP7"/>